<evidence type="ECO:0000313" key="3">
    <source>
        <dbReference type="EMBL" id="KAE9395098.1"/>
    </source>
</evidence>
<feature type="transmembrane region" description="Helical" evidence="2">
    <location>
        <begin position="162"/>
        <end position="181"/>
    </location>
</feature>
<keyword evidence="2" id="KW-0472">Membrane</keyword>
<feature type="transmembrane region" description="Helical" evidence="2">
    <location>
        <begin position="51"/>
        <end position="77"/>
    </location>
</feature>
<proteinExistence type="predicted"/>
<keyword evidence="4" id="KW-1185">Reference proteome</keyword>
<evidence type="ECO:0000256" key="1">
    <source>
        <dbReference type="SAM" id="MobiDB-lite"/>
    </source>
</evidence>
<keyword evidence="2" id="KW-0812">Transmembrane</keyword>
<accession>A0A6A4HBR8</accession>
<dbReference type="AlphaFoldDB" id="A0A6A4HBR8"/>
<feature type="transmembrane region" description="Helical" evidence="2">
    <location>
        <begin position="12"/>
        <end position="39"/>
    </location>
</feature>
<feature type="transmembrane region" description="Helical" evidence="2">
    <location>
        <begin position="83"/>
        <end position="103"/>
    </location>
</feature>
<evidence type="ECO:0000313" key="4">
    <source>
        <dbReference type="Proteomes" id="UP000799118"/>
    </source>
</evidence>
<keyword evidence="2" id="KW-1133">Transmembrane helix</keyword>
<feature type="compositionally biased region" description="Polar residues" evidence="1">
    <location>
        <begin position="345"/>
        <end position="358"/>
    </location>
</feature>
<reference evidence="3" key="1">
    <citation type="journal article" date="2019" name="Environ. Microbiol.">
        <title>Fungal ecological strategies reflected in gene transcription - a case study of two litter decomposers.</title>
        <authorList>
            <person name="Barbi F."/>
            <person name="Kohler A."/>
            <person name="Barry K."/>
            <person name="Baskaran P."/>
            <person name="Daum C."/>
            <person name="Fauchery L."/>
            <person name="Ihrmark K."/>
            <person name="Kuo A."/>
            <person name="LaButti K."/>
            <person name="Lipzen A."/>
            <person name="Morin E."/>
            <person name="Grigoriev I.V."/>
            <person name="Henrissat B."/>
            <person name="Lindahl B."/>
            <person name="Martin F."/>
        </authorList>
    </citation>
    <scope>NUCLEOTIDE SEQUENCE</scope>
    <source>
        <strain evidence="3">JB14</strain>
    </source>
</reference>
<protein>
    <recommendedName>
        <fullName evidence="5">DUF4203 domain-containing protein</fullName>
    </recommendedName>
</protein>
<gene>
    <name evidence="3" type="ORF">BT96DRAFT_1022092</name>
</gene>
<feature type="region of interest" description="Disordered" evidence="1">
    <location>
        <begin position="318"/>
        <end position="381"/>
    </location>
</feature>
<sequence length="599" mass="64481">MLISCRDTLVHLSTFLALIIPTSSSSSLSSSAFIAVWILSSVSTAILGGRYILVTLVLAGLSGGALFALSVCVIIHPELSTRVILVSVSMSLLTLSIIAAELIPSFKHSLLRFAASSTGAFGVTLSIALLASPSSALSWASVWSHLALAASTVWGTSAEKGYLALFCLLLIAGAAADWGLWRKWGTNPDEKWDSYLAEYAANLPNDTKRAGTFQPFASVWERVFGHAEIASAPSSGKHDVLFPLADIEMAPDLDPPTKLGKYDKGFSPTTTAFSDPEPLFLYTYASTPGVLKKGRRPSKKASIGGGFRKKEVVKFRPLDEVSSGSDSDEEDGRMRRQEQRPWLRTMSSATSSTPTLVDSSGLKPQIKSNNSNSASLKEDEELDYEKEVGRLKAAIKRRVSGTASPGLSDAEAGTPADYSDFEEEDIVEQKDGAKDNDGEKEWSPKFLRRQSDSHRSPNPTVAILPLTSLFLAPLSLAPVPATPSLLHALDRVEKARRDAFTAGSAAAGAGVGAESQEIIGDEKDAPEAGGRGQRWEEFWREVKAVKDKDKDREGRRYLATALPPRFLESRNPGLCVRCSLGTFSPQTLLCVVVFLPPSS</sequence>
<dbReference type="Proteomes" id="UP000799118">
    <property type="component" value="Unassembled WGS sequence"/>
</dbReference>
<name>A0A6A4HBR8_9AGAR</name>
<feature type="compositionally biased region" description="Polar residues" evidence="1">
    <location>
        <begin position="366"/>
        <end position="375"/>
    </location>
</feature>
<feature type="compositionally biased region" description="Basic and acidic residues" evidence="1">
    <location>
        <begin position="332"/>
        <end position="341"/>
    </location>
</feature>
<evidence type="ECO:0000256" key="2">
    <source>
        <dbReference type="SAM" id="Phobius"/>
    </source>
</evidence>
<dbReference type="OrthoDB" id="3364886at2759"/>
<organism evidence="3 4">
    <name type="scientific">Gymnopus androsaceus JB14</name>
    <dbReference type="NCBI Taxonomy" id="1447944"/>
    <lineage>
        <taxon>Eukaryota</taxon>
        <taxon>Fungi</taxon>
        <taxon>Dikarya</taxon>
        <taxon>Basidiomycota</taxon>
        <taxon>Agaricomycotina</taxon>
        <taxon>Agaricomycetes</taxon>
        <taxon>Agaricomycetidae</taxon>
        <taxon>Agaricales</taxon>
        <taxon>Marasmiineae</taxon>
        <taxon>Omphalotaceae</taxon>
        <taxon>Gymnopus</taxon>
    </lineage>
</organism>
<evidence type="ECO:0008006" key="5">
    <source>
        <dbReference type="Google" id="ProtNLM"/>
    </source>
</evidence>
<feature type="region of interest" description="Disordered" evidence="1">
    <location>
        <begin position="399"/>
        <end position="423"/>
    </location>
</feature>
<dbReference type="EMBL" id="ML769537">
    <property type="protein sequence ID" value="KAE9395098.1"/>
    <property type="molecule type" value="Genomic_DNA"/>
</dbReference>